<dbReference type="RefSeq" id="WP_034291326.1">
    <property type="nucleotide sequence ID" value="NZ_CP091519.2"/>
</dbReference>
<organism evidence="1 2">
    <name type="scientific">Alysiella crassa</name>
    <dbReference type="NCBI Taxonomy" id="153491"/>
    <lineage>
        <taxon>Bacteria</taxon>
        <taxon>Pseudomonadati</taxon>
        <taxon>Pseudomonadota</taxon>
        <taxon>Betaproteobacteria</taxon>
        <taxon>Neisseriales</taxon>
        <taxon>Neisseriaceae</taxon>
        <taxon>Alysiella</taxon>
    </lineage>
</organism>
<reference evidence="1 2" key="1">
    <citation type="submission" date="2018-06" db="EMBL/GenBank/DDBJ databases">
        <authorList>
            <consortium name="Pathogen Informatics"/>
            <person name="Doyle S."/>
        </authorList>
    </citation>
    <scope>NUCLEOTIDE SEQUENCE [LARGE SCALE GENOMIC DNA]</scope>
    <source>
        <strain evidence="1 2">NCTC10283</strain>
    </source>
</reference>
<sequence length="446" mass="50055">MKLPQISPNYAQHLQDFEQKILQNHSRIEAWFRQQWQEHAPPFYGSVDIRNAGYKMASIDMNLFPGGFNNLNPNFIPLATIAAQDAVERACETAKSVLLIPENHTRNTFYLQNVFALAGILRNAGFVVRIGSFNPELTEATEFETANGDKLLIEPLLRTRERIHLADGFSPCFILLNNDLSGGVPEILQGLSQTILPPLHGGWTTRRKTQHFEAYNTVAKQFAELLQIDEWQINPYFEYVGGLDFQEREGEDALADAVERVLAKIQAKYDEKGITDKPFVIVKADAGTYGMGVMSVKSADEVRGLNRKNRNKMAKVKEGLEVSEVIVQEGIYTYETLDNAVCEPVVYMMDRFVIGGFFRVHEGRGNDENLNAGGMVFVPLNQSIPNAGSANDVETEIHCKRVFEQWDELGMARPNAEQPDCSSNRLYVYGVMARLSLLAASLELAK</sequence>
<dbReference type="OrthoDB" id="5644489at2"/>
<evidence type="ECO:0000313" key="1">
    <source>
        <dbReference type="EMBL" id="SSY79786.1"/>
    </source>
</evidence>
<proteinExistence type="predicted"/>
<keyword evidence="2" id="KW-1185">Reference proteome</keyword>
<protein>
    <submittedName>
        <fullName evidence="1">Uncharacterized protein involved in benzoate metabolism</fullName>
    </submittedName>
</protein>
<dbReference type="Pfam" id="PF08886">
    <property type="entry name" value="GshA"/>
    <property type="match status" value="1"/>
</dbReference>
<evidence type="ECO:0000313" key="2">
    <source>
        <dbReference type="Proteomes" id="UP000254209"/>
    </source>
</evidence>
<accession>A0A376BS97</accession>
<dbReference type="InterPro" id="IPR011718">
    <property type="entry name" value="GshA"/>
</dbReference>
<dbReference type="STRING" id="1120980.GCA_000745955_00481"/>
<dbReference type="Proteomes" id="UP000254209">
    <property type="component" value="Unassembled WGS sequence"/>
</dbReference>
<dbReference type="EMBL" id="UFSO01000003">
    <property type="protein sequence ID" value="SSY79786.1"/>
    <property type="molecule type" value="Genomic_DNA"/>
</dbReference>
<dbReference type="AlphaFoldDB" id="A0A376BS97"/>
<name>A0A376BS97_9NEIS</name>
<gene>
    <name evidence="1" type="ORF">NCTC10283_01487</name>
</gene>
<dbReference type="NCBIfam" id="TIGR02049">
    <property type="entry name" value="gshA_ferroox"/>
    <property type="match status" value="1"/>
</dbReference>
<dbReference type="InterPro" id="IPR042520">
    <property type="entry name" value="GshA_N"/>
</dbReference>
<dbReference type="Gene3D" id="3.40.50.11280">
    <property type="entry name" value="Glutamate-cysteine ligase, N-terminal domain"/>
    <property type="match status" value="1"/>
</dbReference>